<reference evidence="5" key="1">
    <citation type="submission" date="2025-08" db="UniProtKB">
        <authorList>
            <consortium name="RefSeq"/>
        </authorList>
    </citation>
    <scope>IDENTIFICATION</scope>
    <source>
        <tissue evidence="5">Fruit stalk</tissue>
    </source>
</reference>
<organism evidence="4 5">
    <name type="scientific">Durio zibethinus</name>
    <name type="common">Durian</name>
    <dbReference type="NCBI Taxonomy" id="66656"/>
    <lineage>
        <taxon>Eukaryota</taxon>
        <taxon>Viridiplantae</taxon>
        <taxon>Streptophyta</taxon>
        <taxon>Embryophyta</taxon>
        <taxon>Tracheophyta</taxon>
        <taxon>Spermatophyta</taxon>
        <taxon>Magnoliopsida</taxon>
        <taxon>eudicotyledons</taxon>
        <taxon>Gunneridae</taxon>
        <taxon>Pentapetalae</taxon>
        <taxon>rosids</taxon>
        <taxon>malvids</taxon>
        <taxon>Malvales</taxon>
        <taxon>Malvaceae</taxon>
        <taxon>Helicteroideae</taxon>
        <taxon>Durio</taxon>
    </lineage>
</organism>
<keyword evidence="3" id="KW-0472">Membrane</keyword>
<dbReference type="Proteomes" id="UP000515121">
    <property type="component" value="Unplaced"/>
</dbReference>
<dbReference type="GeneID" id="111280048"/>
<dbReference type="PANTHER" id="PTHR34962">
    <property type="entry name" value="EMBRYO DEFECTIVE 1703-RELATED"/>
    <property type="match status" value="1"/>
</dbReference>
<gene>
    <name evidence="5" type="primary">LOC111280048</name>
</gene>
<dbReference type="OrthoDB" id="1894577at2759"/>
<feature type="transmembrane region" description="Helical" evidence="3">
    <location>
        <begin position="129"/>
        <end position="149"/>
    </location>
</feature>
<feature type="coiled-coil region" evidence="1">
    <location>
        <begin position="192"/>
        <end position="260"/>
    </location>
</feature>
<dbReference type="KEGG" id="dzi:111280048"/>
<evidence type="ECO:0000256" key="2">
    <source>
        <dbReference type="SAM" id="MobiDB-lite"/>
    </source>
</evidence>
<evidence type="ECO:0000313" key="4">
    <source>
        <dbReference type="Proteomes" id="UP000515121"/>
    </source>
</evidence>
<protein>
    <submittedName>
        <fullName evidence="5">Uncharacterized protein LOC111280048 isoform X1</fullName>
    </submittedName>
</protein>
<feature type="compositionally biased region" description="Polar residues" evidence="2">
    <location>
        <begin position="372"/>
        <end position="386"/>
    </location>
</feature>
<keyword evidence="4" id="KW-1185">Reference proteome</keyword>
<accession>A0A6P5X523</accession>
<evidence type="ECO:0000313" key="5">
    <source>
        <dbReference type="RefSeq" id="XP_022722936.1"/>
    </source>
</evidence>
<dbReference type="AlphaFoldDB" id="A0A6P5X523"/>
<dbReference type="PANTHER" id="PTHR34962:SF3">
    <property type="entry name" value="ABC SUBFAMILY C PROTEIN"/>
    <property type="match status" value="1"/>
</dbReference>
<evidence type="ECO:0000256" key="1">
    <source>
        <dbReference type="SAM" id="Coils"/>
    </source>
</evidence>
<keyword evidence="3" id="KW-0812">Transmembrane</keyword>
<feature type="region of interest" description="Disordered" evidence="2">
    <location>
        <begin position="307"/>
        <end position="447"/>
    </location>
</feature>
<evidence type="ECO:0000256" key="3">
    <source>
        <dbReference type="SAM" id="Phobius"/>
    </source>
</evidence>
<dbReference type="RefSeq" id="XP_022722936.1">
    <property type="nucleotide sequence ID" value="XM_022867201.1"/>
</dbReference>
<keyword evidence="1" id="KW-0175">Coiled coil</keyword>
<sequence length="583" mass="65150">MAVAVSLVSPIFSFVPKFSLKPLLFSPLSTPSPSKTTKRKNYLRLKILKTLTKPFPSSSPINPIAPLQSPPETKPLDVVVFEPPSDEMPNQVLEETSKVEEFRASETWDVAGEISGSFGKFSAYSALKFGFYFVGIFVFQTLIAVWVMGNGNSQDKDGNLDDFQRNNESKNGKFLTYEKVGSVSRNVLYCDESELEEKVEEIRAMAREARNKEKKEMKNSDEEGDVIDESLTSKARIGIEKEIGARLNRLEKKLNSKRENFPGSYMSFLDKLKDSEDAQEMNKALSTRELNKALFIKKKFKFRAPEKNSRSDVKGFGSLKNGKASSNKNAIATNGSEAKEVVDGKRVPSRNSDSLPSNREKTEKIEEFGALRNNTSAGSESSQEMLSTEVMKSRKSRDLDTQNSQVFTKENQEARTKSDKHAFLHTSKSRDVCNKPPANKVKDNQPGIKTDPWWLNLPYVLAILMQRGIDPDGPGGLFTLRISSAGQEQRETSCTVAFQDHIDANNFCYLLESYFEDLGDFSAEVVPMSVKELCEAIKLHAVKVIVVKKGQLKLYAGQPFAEVEMALHSLIEDNQSASITNSE</sequence>
<name>A0A6P5X523_DURZI</name>
<keyword evidence="3" id="KW-1133">Transmembrane helix</keyword>
<feature type="compositionally biased region" description="Basic and acidic residues" evidence="2">
    <location>
        <begin position="410"/>
        <end position="433"/>
    </location>
</feature>
<feature type="compositionally biased region" description="Basic and acidic residues" evidence="2">
    <location>
        <begin position="358"/>
        <end position="369"/>
    </location>
</feature>
<feature type="compositionally biased region" description="Basic and acidic residues" evidence="2">
    <location>
        <begin position="337"/>
        <end position="346"/>
    </location>
</feature>
<feature type="compositionally biased region" description="Polar residues" evidence="2">
    <location>
        <begin position="323"/>
        <end position="336"/>
    </location>
</feature>
<proteinExistence type="predicted"/>